<organism evidence="1">
    <name type="scientific">bioreactor metagenome</name>
    <dbReference type="NCBI Taxonomy" id="1076179"/>
    <lineage>
        <taxon>unclassified sequences</taxon>
        <taxon>metagenomes</taxon>
        <taxon>ecological metagenomes</taxon>
    </lineage>
</organism>
<protein>
    <submittedName>
        <fullName evidence="1">Uncharacterized protein</fullName>
    </submittedName>
</protein>
<sequence length="72" mass="8129">MEFNSIFQITRTLVSAGRLSSYQATSSQRRALTTHELGHNLGATHGEAYNWYVLIITTLLCGLLSKWIENED</sequence>
<dbReference type="SUPFAM" id="SSF55486">
    <property type="entry name" value="Metalloproteases ('zincins'), catalytic domain"/>
    <property type="match status" value="1"/>
</dbReference>
<dbReference type="AlphaFoldDB" id="A0A645EZ89"/>
<reference evidence="1" key="1">
    <citation type="submission" date="2019-08" db="EMBL/GenBank/DDBJ databases">
        <authorList>
            <person name="Kucharzyk K."/>
            <person name="Murdoch R.W."/>
            <person name="Higgins S."/>
            <person name="Loffler F."/>
        </authorList>
    </citation>
    <scope>NUCLEOTIDE SEQUENCE</scope>
</reference>
<accession>A0A645EZ89</accession>
<gene>
    <name evidence="1" type="ORF">SDC9_153828</name>
</gene>
<comment type="caution">
    <text evidence="1">The sequence shown here is derived from an EMBL/GenBank/DDBJ whole genome shotgun (WGS) entry which is preliminary data.</text>
</comment>
<proteinExistence type="predicted"/>
<evidence type="ECO:0000313" key="1">
    <source>
        <dbReference type="EMBL" id="MPN06572.1"/>
    </source>
</evidence>
<name>A0A645EZ89_9ZZZZ</name>
<dbReference type="EMBL" id="VSSQ01052492">
    <property type="protein sequence ID" value="MPN06572.1"/>
    <property type="molecule type" value="Genomic_DNA"/>
</dbReference>